<dbReference type="Pfam" id="PF13857">
    <property type="entry name" value="Ank_5"/>
    <property type="match status" value="1"/>
</dbReference>
<keyword evidence="2 4" id="KW-0040">ANK repeat</keyword>
<dbReference type="PRINTS" id="PR00689">
    <property type="entry name" value="ACOABINDINGP"/>
</dbReference>
<proteinExistence type="predicted"/>
<dbReference type="SUPFAM" id="SSF47027">
    <property type="entry name" value="Acyl-CoA binding protein"/>
    <property type="match status" value="1"/>
</dbReference>
<dbReference type="PROSITE" id="PS51228">
    <property type="entry name" value="ACB_2"/>
    <property type="match status" value="1"/>
</dbReference>
<reference evidence="7 8" key="1">
    <citation type="journal article" date="2019" name="Nat. Ecol. Evol.">
        <title>Megaphylogeny resolves global patterns of mushroom evolution.</title>
        <authorList>
            <person name="Varga T."/>
            <person name="Krizsan K."/>
            <person name="Foldi C."/>
            <person name="Dima B."/>
            <person name="Sanchez-Garcia M."/>
            <person name="Sanchez-Ramirez S."/>
            <person name="Szollosi G.J."/>
            <person name="Szarkandi J.G."/>
            <person name="Papp V."/>
            <person name="Albert L."/>
            <person name="Andreopoulos W."/>
            <person name="Angelini C."/>
            <person name="Antonin V."/>
            <person name="Barry K.W."/>
            <person name="Bougher N.L."/>
            <person name="Buchanan P."/>
            <person name="Buyck B."/>
            <person name="Bense V."/>
            <person name="Catcheside P."/>
            <person name="Chovatia M."/>
            <person name="Cooper J."/>
            <person name="Damon W."/>
            <person name="Desjardin D."/>
            <person name="Finy P."/>
            <person name="Geml J."/>
            <person name="Haridas S."/>
            <person name="Hughes K."/>
            <person name="Justo A."/>
            <person name="Karasinski D."/>
            <person name="Kautmanova I."/>
            <person name="Kiss B."/>
            <person name="Kocsube S."/>
            <person name="Kotiranta H."/>
            <person name="LaButti K.M."/>
            <person name="Lechner B.E."/>
            <person name="Liimatainen K."/>
            <person name="Lipzen A."/>
            <person name="Lukacs Z."/>
            <person name="Mihaltcheva S."/>
            <person name="Morgado L.N."/>
            <person name="Niskanen T."/>
            <person name="Noordeloos M.E."/>
            <person name="Ohm R.A."/>
            <person name="Ortiz-Santana B."/>
            <person name="Ovrebo C."/>
            <person name="Racz N."/>
            <person name="Riley R."/>
            <person name="Savchenko A."/>
            <person name="Shiryaev A."/>
            <person name="Soop K."/>
            <person name="Spirin V."/>
            <person name="Szebenyi C."/>
            <person name="Tomsovsky M."/>
            <person name="Tulloss R.E."/>
            <person name="Uehling J."/>
            <person name="Grigoriev I.V."/>
            <person name="Vagvolgyi C."/>
            <person name="Papp T."/>
            <person name="Martin F.M."/>
            <person name="Miettinen O."/>
            <person name="Hibbett D.S."/>
            <person name="Nagy L.G."/>
        </authorList>
    </citation>
    <scope>NUCLEOTIDE SEQUENCE [LARGE SCALE GENOMIC DNA]</scope>
    <source>
        <strain evidence="7 8">CBS 962.96</strain>
    </source>
</reference>
<dbReference type="InterPro" id="IPR014352">
    <property type="entry name" value="FERM/acyl-CoA-bd_prot_sf"/>
</dbReference>
<gene>
    <name evidence="7" type="ORF">K435DRAFT_959752</name>
</gene>
<dbReference type="OrthoDB" id="341259at2759"/>
<dbReference type="InterPro" id="IPR035984">
    <property type="entry name" value="Acyl-CoA-binding_sf"/>
</dbReference>
<evidence type="ECO:0000313" key="7">
    <source>
        <dbReference type="EMBL" id="THV07687.1"/>
    </source>
</evidence>
<evidence type="ECO:0000256" key="4">
    <source>
        <dbReference type="PROSITE-ProRule" id="PRU00023"/>
    </source>
</evidence>
<dbReference type="InterPro" id="IPR000582">
    <property type="entry name" value="Acyl-CoA-binding_protein"/>
</dbReference>
<dbReference type="Proteomes" id="UP000297245">
    <property type="component" value="Unassembled WGS sequence"/>
</dbReference>
<evidence type="ECO:0000259" key="6">
    <source>
        <dbReference type="PROSITE" id="PS51228"/>
    </source>
</evidence>
<dbReference type="EMBL" id="ML179037">
    <property type="protein sequence ID" value="THV07687.1"/>
    <property type="molecule type" value="Genomic_DNA"/>
</dbReference>
<dbReference type="PANTHER" id="PTHR24119">
    <property type="entry name" value="ACYL-COA-BINDING DOMAIN-CONTAINING PROTEIN 6"/>
    <property type="match status" value="1"/>
</dbReference>
<dbReference type="Pfam" id="PF00887">
    <property type="entry name" value="ACBP"/>
    <property type="match status" value="1"/>
</dbReference>
<evidence type="ECO:0000313" key="8">
    <source>
        <dbReference type="Proteomes" id="UP000297245"/>
    </source>
</evidence>
<dbReference type="PROSITE" id="PS50088">
    <property type="entry name" value="ANK_REPEAT"/>
    <property type="match status" value="1"/>
</dbReference>
<dbReference type="SMART" id="SM00248">
    <property type="entry name" value="ANK"/>
    <property type="match status" value="1"/>
</dbReference>
<name>A0A4S8MWH4_DENBC</name>
<dbReference type="Gene3D" id="1.25.40.20">
    <property type="entry name" value="Ankyrin repeat-containing domain"/>
    <property type="match status" value="1"/>
</dbReference>
<dbReference type="InterPro" id="IPR002110">
    <property type="entry name" value="Ankyrin_rpt"/>
</dbReference>
<evidence type="ECO:0000256" key="1">
    <source>
        <dbReference type="ARBA" id="ARBA00022737"/>
    </source>
</evidence>
<keyword evidence="8" id="KW-1185">Reference proteome</keyword>
<dbReference type="Gene3D" id="1.20.80.10">
    <property type="match status" value="1"/>
</dbReference>
<feature type="region of interest" description="Disordered" evidence="5">
    <location>
        <begin position="93"/>
        <end position="121"/>
    </location>
</feature>
<feature type="repeat" description="ANK" evidence="4">
    <location>
        <begin position="167"/>
        <end position="199"/>
    </location>
</feature>
<protein>
    <submittedName>
        <fullName evidence="7">Ankyrin</fullName>
    </submittedName>
</protein>
<dbReference type="GO" id="GO:0000062">
    <property type="term" value="F:fatty-acyl-CoA binding"/>
    <property type="evidence" value="ECO:0007669"/>
    <property type="project" value="InterPro"/>
</dbReference>
<dbReference type="PROSITE" id="PS50297">
    <property type="entry name" value="ANK_REP_REGION"/>
    <property type="match status" value="1"/>
</dbReference>
<keyword evidence="3" id="KW-0446">Lipid-binding</keyword>
<dbReference type="SUPFAM" id="SSF48403">
    <property type="entry name" value="Ankyrin repeat"/>
    <property type="match status" value="1"/>
</dbReference>
<feature type="domain" description="ACB" evidence="6">
    <location>
        <begin position="5"/>
        <end position="95"/>
    </location>
</feature>
<dbReference type="AlphaFoldDB" id="A0A4S8MWH4"/>
<dbReference type="PANTHER" id="PTHR24119:SF0">
    <property type="entry name" value="ACYL-COA-BINDING DOMAIN-CONTAINING PROTEIN 6"/>
    <property type="match status" value="1"/>
</dbReference>
<organism evidence="7 8">
    <name type="scientific">Dendrothele bispora (strain CBS 962.96)</name>
    <dbReference type="NCBI Taxonomy" id="1314807"/>
    <lineage>
        <taxon>Eukaryota</taxon>
        <taxon>Fungi</taxon>
        <taxon>Dikarya</taxon>
        <taxon>Basidiomycota</taxon>
        <taxon>Agaricomycotina</taxon>
        <taxon>Agaricomycetes</taxon>
        <taxon>Agaricomycetidae</taxon>
        <taxon>Agaricales</taxon>
        <taxon>Agaricales incertae sedis</taxon>
        <taxon>Dendrothele</taxon>
    </lineage>
</organism>
<evidence type="ECO:0000256" key="2">
    <source>
        <dbReference type="ARBA" id="ARBA00023043"/>
    </source>
</evidence>
<accession>A0A4S8MWH4</accession>
<evidence type="ECO:0000256" key="3">
    <source>
        <dbReference type="ARBA" id="ARBA00023121"/>
    </source>
</evidence>
<evidence type="ECO:0000256" key="5">
    <source>
        <dbReference type="SAM" id="MobiDB-lite"/>
    </source>
</evidence>
<dbReference type="InterPro" id="IPR036770">
    <property type="entry name" value="Ankyrin_rpt-contain_sf"/>
</dbReference>
<keyword evidence="1" id="KW-0677">Repeat</keyword>
<sequence length="223" mass="24270">MDYTPSDDFHEAASYLSKASSLAKVSTSIKLELYGLFKWLTVHPAPDTSRPSIFDMTGRAKWDAWNTASQHYSNGAEVEKRYLEIARELGWSPGAAVGDNDEDPDSDSNKGPNVGGGMGHSVSVMSMNPDQLPDNTIHGLAITNDVANMKKLLLNNSQVDLNARDEFGYTCLHLAADRGNVEMVRLLVEHGVDLTAKDEDELTAGELARIAGHNDIVDILSNP</sequence>